<accession>A0A8X6XQT3</accession>
<feature type="compositionally biased region" description="Basic and acidic residues" evidence="1">
    <location>
        <begin position="195"/>
        <end position="215"/>
    </location>
</feature>
<feature type="region of interest" description="Disordered" evidence="1">
    <location>
        <begin position="32"/>
        <end position="222"/>
    </location>
</feature>
<feature type="compositionally biased region" description="Polar residues" evidence="1">
    <location>
        <begin position="113"/>
        <end position="151"/>
    </location>
</feature>
<proteinExistence type="predicted"/>
<feature type="region of interest" description="Disordered" evidence="1">
    <location>
        <begin position="358"/>
        <end position="378"/>
    </location>
</feature>
<evidence type="ECO:0000313" key="3">
    <source>
        <dbReference type="Proteomes" id="UP000886998"/>
    </source>
</evidence>
<dbReference type="EMBL" id="BMAV01010674">
    <property type="protein sequence ID" value="GFY55946.1"/>
    <property type="molecule type" value="Genomic_DNA"/>
</dbReference>
<feature type="non-terminal residue" evidence="2">
    <location>
        <position position="882"/>
    </location>
</feature>
<reference evidence="2" key="1">
    <citation type="submission" date="2020-08" db="EMBL/GenBank/DDBJ databases">
        <title>Multicomponent nature underlies the extraordinary mechanical properties of spider dragline silk.</title>
        <authorList>
            <person name="Kono N."/>
            <person name="Nakamura H."/>
            <person name="Mori M."/>
            <person name="Yoshida Y."/>
            <person name="Ohtoshi R."/>
            <person name="Malay A.D."/>
            <person name="Moran D.A.P."/>
            <person name="Tomita M."/>
            <person name="Numata K."/>
            <person name="Arakawa K."/>
        </authorList>
    </citation>
    <scope>NUCLEOTIDE SEQUENCE</scope>
</reference>
<dbReference type="Proteomes" id="UP000886998">
    <property type="component" value="Unassembled WGS sequence"/>
</dbReference>
<feature type="region of interest" description="Disordered" evidence="1">
    <location>
        <begin position="425"/>
        <end position="476"/>
    </location>
</feature>
<feature type="region of interest" description="Disordered" evidence="1">
    <location>
        <begin position="247"/>
        <end position="299"/>
    </location>
</feature>
<evidence type="ECO:0000313" key="2">
    <source>
        <dbReference type="EMBL" id="GFY55946.1"/>
    </source>
</evidence>
<sequence>MEINYYVANSKVQGHHFRCEVEEDRLRAEARNAAVTSSKASKKKQVVNEREKIVDNSRATGEREWDKGKIKQDSDDWSPPRFPEHHSRDQRRFSSDQKIQKKQEHYKPKSIYVNKNHQNYFQKSRPSGPSCKYQDSSCQGTSGFYSDNIRNTPRPIGRGHRPSRGTYKHFQTSKLDESRKKSLSGEASSRPPNFSRHEVAPITHETKARNDRMWRGDGTTEVQNKKTRVERWLKMINLYIIVAKSDKDNNSNKPKESAGDACSNEAHTSKEHTPLRNSERHEDPKCDQGSLGNYRSQASRTLADERVNVGFDNKCERGMGKNFGDKYSLRRESDISDRTSSMKESDYHDCAMDKFNKASDSKSSNRLGNCQDGDGKHRYVPEAKPFQKQLNIRNWGKDKFYKPRGLISEGASGYQEAVQKSNLDDEYTRNIHQRYPNSYAKDKLNGKNTQKSDSCGYDEQVAGNRPGSRKLDSYSGGTSKCYNWKTESKFVGNSERFEDNSASDNNTRSIHKVKYCKPSPKRNLSNTVHSIETSSASKNIELYSHDDGMWSDCENSDVDVNDSSPIETQIFRRRENYERNYVTREFNSPDDGLWGDCENSGVPWNVDVNDCSPVESRNFRRKKTNEQNYIPKKPADQNYISKRPVERNFIKKKTVQQSYVPEQLNYPNDSLWGDCENSGVAWNVDVNDSSAVEPQNFRRKTNKQNYMPKKRNEQNYFPKKPGKQNYFPKKPGEQSYFPKKPGEQCYVPKGLNCPDDGLWGDCENSGVAWNVYVNNSSPVEPQNFPKRETGEQVYIPKESGEPNYAPEEHCKPNYFPGEPCQPYYFPEEACQPYYFPEEACQPYYFPEEACQPNYFPEEHCQPNYFPEEPCQPNYFPEEPFQT</sequence>
<dbReference type="AlphaFoldDB" id="A0A8X6XQT3"/>
<feature type="compositionally biased region" description="Basic and acidic residues" evidence="1">
    <location>
        <begin position="82"/>
        <end position="107"/>
    </location>
</feature>
<keyword evidence="3" id="KW-1185">Reference proteome</keyword>
<feature type="compositionally biased region" description="Basic and acidic residues" evidence="1">
    <location>
        <begin position="247"/>
        <end position="258"/>
    </location>
</feature>
<gene>
    <name evidence="2" type="primary">NCL1_18317</name>
    <name evidence="2" type="ORF">TNIN_406601</name>
</gene>
<feature type="compositionally biased region" description="Basic and acidic residues" evidence="1">
    <location>
        <begin position="267"/>
        <end position="286"/>
    </location>
</feature>
<feature type="region of interest" description="Disordered" evidence="1">
    <location>
        <begin position="622"/>
        <end position="643"/>
    </location>
</feature>
<feature type="compositionally biased region" description="Basic residues" evidence="1">
    <location>
        <begin position="157"/>
        <end position="167"/>
    </location>
</feature>
<evidence type="ECO:0000256" key="1">
    <source>
        <dbReference type="SAM" id="MobiDB-lite"/>
    </source>
</evidence>
<organism evidence="2 3">
    <name type="scientific">Trichonephila inaurata madagascariensis</name>
    <dbReference type="NCBI Taxonomy" id="2747483"/>
    <lineage>
        <taxon>Eukaryota</taxon>
        <taxon>Metazoa</taxon>
        <taxon>Ecdysozoa</taxon>
        <taxon>Arthropoda</taxon>
        <taxon>Chelicerata</taxon>
        <taxon>Arachnida</taxon>
        <taxon>Araneae</taxon>
        <taxon>Araneomorphae</taxon>
        <taxon>Entelegynae</taxon>
        <taxon>Araneoidea</taxon>
        <taxon>Nephilidae</taxon>
        <taxon>Trichonephila</taxon>
        <taxon>Trichonephila inaurata</taxon>
    </lineage>
</organism>
<feature type="compositionally biased region" description="Polar residues" evidence="1">
    <location>
        <begin position="290"/>
        <end position="299"/>
    </location>
</feature>
<feature type="compositionally biased region" description="Basic and acidic residues" evidence="1">
    <location>
        <begin position="46"/>
        <end position="74"/>
    </location>
</feature>
<name>A0A8X6XQT3_9ARAC</name>
<protein>
    <submittedName>
        <fullName evidence="2">Uncharacterized protein</fullName>
    </submittedName>
</protein>
<dbReference type="OrthoDB" id="6437431at2759"/>
<comment type="caution">
    <text evidence="2">The sequence shown here is derived from an EMBL/GenBank/DDBJ whole genome shotgun (WGS) entry which is preliminary data.</text>
</comment>